<evidence type="ECO:0000259" key="4">
    <source>
        <dbReference type="PROSITE" id="PS50949"/>
    </source>
</evidence>
<evidence type="ECO:0000256" key="2">
    <source>
        <dbReference type="ARBA" id="ARBA00023125"/>
    </source>
</evidence>
<dbReference type="InterPro" id="IPR036390">
    <property type="entry name" value="WH_DNA-bd_sf"/>
</dbReference>
<dbReference type="InterPro" id="IPR011711">
    <property type="entry name" value="GntR_C"/>
</dbReference>
<dbReference type="PATRIC" id="fig|1317118.6.peg.3535"/>
<dbReference type="InterPro" id="IPR036388">
    <property type="entry name" value="WH-like_DNA-bd_sf"/>
</dbReference>
<organism evidence="5 6">
    <name type="scientific">Roseivivax marinus</name>
    <dbReference type="NCBI Taxonomy" id="1379903"/>
    <lineage>
        <taxon>Bacteria</taxon>
        <taxon>Pseudomonadati</taxon>
        <taxon>Pseudomonadota</taxon>
        <taxon>Alphaproteobacteria</taxon>
        <taxon>Rhodobacterales</taxon>
        <taxon>Roseobacteraceae</taxon>
        <taxon>Roseivivax</taxon>
    </lineage>
</organism>
<keyword evidence="1" id="KW-0805">Transcription regulation</keyword>
<protein>
    <submittedName>
        <fullName evidence="5">GntR family transcriptional regulator</fullName>
    </submittedName>
</protein>
<dbReference type="PROSITE" id="PS50949">
    <property type="entry name" value="HTH_GNTR"/>
    <property type="match status" value="1"/>
</dbReference>
<dbReference type="Pfam" id="PF00392">
    <property type="entry name" value="GntR"/>
    <property type="match status" value="1"/>
</dbReference>
<gene>
    <name evidence="5" type="ORF">ATO8_17175</name>
</gene>
<dbReference type="PRINTS" id="PR00035">
    <property type="entry name" value="HTHGNTR"/>
</dbReference>
<reference evidence="5 6" key="1">
    <citation type="journal article" date="2014" name="Antonie Van Leeuwenhoek">
        <title>Roseivivax atlanticus sp. nov., isolated from surface seawater of the Atlantic Ocean.</title>
        <authorList>
            <person name="Li G."/>
            <person name="Lai Q."/>
            <person name="Liu X."/>
            <person name="Sun F."/>
            <person name="Shao Z."/>
        </authorList>
    </citation>
    <scope>NUCLEOTIDE SEQUENCE [LARGE SCALE GENOMIC DNA]</scope>
    <source>
        <strain evidence="5 6">22II-s10s</strain>
    </source>
</reference>
<dbReference type="GO" id="GO:0003700">
    <property type="term" value="F:DNA-binding transcription factor activity"/>
    <property type="evidence" value="ECO:0007669"/>
    <property type="project" value="InterPro"/>
</dbReference>
<dbReference type="RefSeq" id="WP_043846310.1">
    <property type="nucleotide sequence ID" value="NZ_AQQW01000012.1"/>
</dbReference>
<dbReference type="Pfam" id="PF07729">
    <property type="entry name" value="FCD"/>
    <property type="match status" value="1"/>
</dbReference>
<keyword evidence="2" id="KW-0238">DNA-binding</keyword>
<dbReference type="InterPro" id="IPR008920">
    <property type="entry name" value="TF_FadR/GntR_C"/>
</dbReference>
<dbReference type="PANTHER" id="PTHR43537:SF49">
    <property type="entry name" value="TRANSCRIPTIONAL REGULATORY PROTEIN"/>
    <property type="match status" value="1"/>
</dbReference>
<dbReference type="eggNOG" id="COG1802">
    <property type="taxonomic scope" value="Bacteria"/>
</dbReference>
<evidence type="ECO:0000256" key="3">
    <source>
        <dbReference type="ARBA" id="ARBA00023163"/>
    </source>
</evidence>
<dbReference type="SUPFAM" id="SSF48008">
    <property type="entry name" value="GntR ligand-binding domain-like"/>
    <property type="match status" value="1"/>
</dbReference>
<dbReference type="Proteomes" id="UP000019063">
    <property type="component" value="Unassembled WGS sequence"/>
</dbReference>
<dbReference type="Gene3D" id="1.20.120.530">
    <property type="entry name" value="GntR ligand-binding domain-like"/>
    <property type="match status" value="1"/>
</dbReference>
<dbReference type="GO" id="GO:0003677">
    <property type="term" value="F:DNA binding"/>
    <property type="evidence" value="ECO:0007669"/>
    <property type="project" value="UniProtKB-KW"/>
</dbReference>
<proteinExistence type="predicted"/>
<dbReference type="SMART" id="SM00895">
    <property type="entry name" value="FCD"/>
    <property type="match status" value="1"/>
</dbReference>
<dbReference type="InterPro" id="IPR000524">
    <property type="entry name" value="Tscrpt_reg_HTH_GntR"/>
</dbReference>
<keyword evidence="3" id="KW-0804">Transcription</keyword>
<dbReference type="Gene3D" id="1.10.10.10">
    <property type="entry name" value="Winged helix-like DNA-binding domain superfamily/Winged helix DNA-binding domain"/>
    <property type="match status" value="1"/>
</dbReference>
<keyword evidence="6" id="KW-1185">Reference proteome</keyword>
<dbReference type="SMART" id="SM00345">
    <property type="entry name" value="HTH_GNTR"/>
    <property type="match status" value="1"/>
</dbReference>
<dbReference type="EMBL" id="AQQW01000012">
    <property type="protein sequence ID" value="ETW11424.1"/>
    <property type="molecule type" value="Genomic_DNA"/>
</dbReference>
<feature type="domain" description="HTH gntR-type" evidence="4">
    <location>
        <begin position="3"/>
        <end position="70"/>
    </location>
</feature>
<dbReference type="STRING" id="1379903.ATO8_17175"/>
<dbReference type="SUPFAM" id="SSF46785">
    <property type="entry name" value="Winged helix' DNA-binding domain"/>
    <property type="match status" value="1"/>
</dbReference>
<comment type="caution">
    <text evidence="5">The sequence shown here is derived from an EMBL/GenBank/DDBJ whole genome shotgun (WGS) entry which is preliminary data.</text>
</comment>
<dbReference type="AlphaFoldDB" id="W4HFF5"/>
<accession>W4HFF5</accession>
<evidence type="ECO:0000313" key="5">
    <source>
        <dbReference type="EMBL" id="ETW11424.1"/>
    </source>
</evidence>
<sequence length="212" mass="23266">MSSRSADTVYAALVERLVSGALRPGEALYELELVDSFGVSRTPIREALLRLEQSGLAERGPRRALVVRRLDAGDIAELFEAVGEVESTIAAMAALRMTEFERQKLLAVADEGESASGDAYGEINVRFHGLIRDGGHNAVLAATLDDLNLRTLPWRAAQFSVHEPRRATSREEHREIAATILERDADGAREAMRRHIASSFFTLSEILGAPDR</sequence>
<dbReference type="PANTHER" id="PTHR43537">
    <property type="entry name" value="TRANSCRIPTIONAL REGULATOR, GNTR FAMILY"/>
    <property type="match status" value="1"/>
</dbReference>
<name>W4HFF5_9RHOB</name>
<evidence type="ECO:0000256" key="1">
    <source>
        <dbReference type="ARBA" id="ARBA00023015"/>
    </source>
</evidence>
<evidence type="ECO:0000313" key="6">
    <source>
        <dbReference type="Proteomes" id="UP000019063"/>
    </source>
</evidence>